<evidence type="ECO:0000256" key="1">
    <source>
        <dbReference type="SAM" id="MobiDB-lite"/>
    </source>
</evidence>
<dbReference type="EMBL" id="JACGWK010000004">
    <property type="protein sequence ID" value="KAL0359870.1"/>
    <property type="molecule type" value="Genomic_DNA"/>
</dbReference>
<feature type="domain" description="Reverse transcriptase Ty1/copia-type" evidence="2">
    <location>
        <begin position="412"/>
        <end position="584"/>
    </location>
</feature>
<dbReference type="InterPro" id="IPR043502">
    <property type="entry name" value="DNA/RNA_pol_sf"/>
</dbReference>
<evidence type="ECO:0000259" key="2">
    <source>
        <dbReference type="Pfam" id="PF07727"/>
    </source>
</evidence>
<dbReference type="Pfam" id="PF07727">
    <property type="entry name" value="RVT_2"/>
    <property type="match status" value="1"/>
</dbReference>
<name>A0AAW2PWK0_9LAMI</name>
<reference evidence="5" key="2">
    <citation type="journal article" date="2024" name="Plant">
        <title>Genomic evolution and insights into agronomic trait innovations of Sesamum species.</title>
        <authorList>
            <person name="Miao H."/>
            <person name="Wang L."/>
            <person name="Qu L."/>
            <person name="Liu H."/>
            <person name="Sun Y."/>
            <person name="Le M."/>
            <person name="Wang Q."/>
            <person name="Wei S."/>
            <person name="Zheng Y."/>
            <person name="Lin W."/>
            <person name="Duan Y."/>
            <person name="Cao H."/>
            <person name="Xiong S."/>
            <person name="Wang X."/>
            <person name="Wei L."/>
            <person name="Li C."/>
            <person name="Ma Q."/>
            <person name="Ju M."/>
            <person name="Zhao R."/>
            <person name="Li G."/>
            <person name="Mu C."/>
            <person name="Tian Q."/>
            <person name="Mei H."/>
            <person name="Zhang T."/>
            <person name="Gao T."/>
            <person name="Zhang H."/>
        </authorList>
    </citation>
    <scope>NUCLEOTIDE SEQUENCE</scope>
    <source>
        <strain evidence="5">G01</strain>
    </source>
</reference>
<dbReference type="AlphaFoldDB" id="A0AAW2PWK0"/>
<dbReference type="InterPro" id="IPR013103">
    <property type="entry name" value="RVT_2"/>
</dbReference>
<reference evidence="5" key="1">
    <citation type="submission" date="2020-06" db="EMBL/GenBank/DDBJ databases">
        <authorList>
            <person name="Li T."/>
            <person name="Hu X."/>
            <person name="Zhang T."/>
            <person name="Song X."/>
            <person name="Zhang H."/>
            <person name="Dai N."/>
            <person name="Sheng W."/>
            <person name="Hou X."/>
            <person name="Wei L."/>
        </authorList>
    </citation>
    <scope>NUCLEOTIDE SEQUENCE</scope>
    <source>
        <strain evidence="5">G01</strain>
        <tissue evidence="5">Leaf</tissue>
    </source>
</reference>
<dbReference type="Pfam" id="PF14244">
    <property type="entry name" value="Retrotran_gag_3"/>
    <property type="match status" value="1"/>
</dbReference>
<accession>A0AAW2PWK0</accession>
<protein>
    <submittedName>
        <fullName evidence="5">Mitochondrial protein</fullName>
    </submittedName>
</protein>
<dbReference type="InterPro" id="IPR057670">
    <property type="entry name" value="SH3_retrovirus"/>
</dbReference>
<sequence length="725" mass="82430">MAFILPKCIIKEIGKHQPNILWKGVAGTGYSKVAWPQVCNPVDEGELGVRDIQSLNLTLMSRQLWDVIQWNPFSLTMETQSDVSTANFSNRRFRQELESSQHVENSGFTLISSSLTEDNYLVWSRGIRFAPGARKKLGYIDRRSICPTDDSEELDEWIRIDCMVITWILNIVSKEIVDSFIYATSARSLWLDLDTSVEKQLLVQVQHSVGNTIAVYQVQHRDLKYQLAMDKRSMLCDYCKKSRHLKENCFKLHGTLEWYKDLIEKKRNGIGRASAEYTFDDVRINFAYLEDMEELAGHKGYKLFDLESQSYIISRDVLFYEHIFPFSISSPSSLPPCSLPLGLDLKDAADNTPTSDTTHAPINPNDHSSIPQPLPLPSTPQHHSDSLSCNSLLPHPSSVSPLLFNLFTEICKATLAAKGFSQIEGIDYVDCFSPVLKVVIVRLFLAISSAFAWPLHQLDVNNVFLQGYLDEEIYMLPLEEYSVPTGHVCKLQCSLYGLKQASRQWNQEFTLQLIAFGFSQSTHDHCPFLKGAGNDFIALLVYLGDVLLTSSSSILIADVKAYLDGLFTIKDLGLAYFFLGYKLRAPLQVLVLPRRNIYKIFLLTLVCKMPNLLLLHCFRVLRFLELLVLFLSNPAPYRRLVGRLLYLGFTRPDISYGVQQFSQYLQQPCDSHWEVALHIVRYLKGTPTTGLFFPCSNFLQLQAFCDADWASCLDTRLLSVVFVCS</sequence>
<feature type="region of interest" description="Disordered" evidence="1">
    <location>
        <begin position="348"/>
        <end position="387"/>
    </location>
</feature>
<evidence type="ECO:0000259" key="4">
    <source>
        <dbReference type="Pfam" id="PF25597"/>
    </source>
</evidence>
<feature type="domain" description="Retroviral polymerase SH3-like" evidence="4">
    <location>
        <begin position="297"/>
        <end position="330"/>
    </location>
</feature>
<comment type="caution">
    <text evidence="5">The sequence shown here is derived from an EMBL/GenBank/DDBJ whole genome shotgun (WGS) entry which is preliminary data.</text>
</comment>
<gene>
    <name evidence="5" type="ORF">Sangu_0836400</name>
</gene>
<dbReference type="SUPFAM" id="SSF56672">
    <property type="entry name" value="DNA/RNA polymerases"/>
    <property type="match status" value="1"/>
</dbReference>
<dbReference type="PANTHER" id="PTHR11439:SF470">
    <property type="entry name" value="CYSTEINE-RICH RLK (RECEPTOR-LIKE PROTEIN KINASE) 8"/>
    <property type="match status" value="1"/>
</dbReference>
<evidence type="ECO:0000259" key="3">
    <source>
        <dbReference type="Pfam" id="PF14244"/>
    </source>
</evidence>
<proteinExistence type="predicted"/>
<evidence type="ECO:0000313" key="5">
    <source>
        <dbReference type="EMBL" id="KAL0359870.1"/>
    </source>
</evidence>
<feature type="domain" description="Retrotransposon Copia-like N-terminal" evidence="3">
    <location>
        <begin position="102"/>
        <end position="141"/>
    </location>
</feature>
<dbReference type="Pfam" id="PF25597">
    <property type="entry name" value="SH3_retrovirus"/>
    <property type="match status" value="1"/>
</dbReference>
<dbReference type="InterPro" id="IPR029472">
    <property type="entry name" value="Copia-like_N"/>
</dbReference>
<dbReference type="PANTHER" id="PTHR11439">
    <property type="entry name" value="GAG-POL-RELATED RETROTRANSPOSON"/>
    <property type="match status" value="1"/>
</dbReference>
<organism evidence="5">
    <name type="scientific">Sesamum angustifolium</name>
    <dbReference type="NCBI Taxonomy" id="2727405"/>
    <lineage>
        <taxon>Eukaryota</taxon>
        <taxon>Viridiplantae</taxon>
        <taxon>Streptophyta</taxon>
        <taxon>Embryophyta</taxon>
        <taxon>Tracheophyta</taxon>
        <taxon>Spermatophyta</taxon>
        <taxon>Magnoliopsida</taxon>
        <taxon>eudicotyledons</taxon>
        <taxon>Gunneridae</taxon>
        <taxon>Pentapetalae</taxon>
        <taxon>asterids</taxon>
        <taxon>lamiids</taxon>
        <taxon>Lamiales</taxon>
        <taxon>Pedaliaceae</taxon>
        <taxon>Sesamum</taxon>
    </lineage>
</organism>
<feature type="compositionally biased region" description="Polar residues" evidence="1">
    <location>
        <begin position="351"/>
        <end position="371"/>
    </location>
</feature>